<dbReference type="Pfam" id="PF07638">
    <property type="entry name" value="Sigma70_ECF"/>
    <property type="match status" value="1"/>
</dbReference>
<protein>
    <submittedName>
        <fullName evidence="2">ECF-type sigma factor</fullName>
    </submittedName>
</protein>
<proteinExistence type="predicted"/>
<keyword evidence="3" id="KW-1185">Reference proteome</keyword>
<dbReference type="InterPro" id="IPR013324">
    <property type="entry name" value="RNA_pol_sigma_r3/r4-like"/>
</dbReference>
<name>A0ABT0GBZ0_9GAMM</name>
<dbReference type="Gene3D" id="1.10.10.10">
    <property type="entry name" value="Winged helix-like DNA-binding domain superfamily/Winged helix DNA-binding domain"/>
    <property type="match status" value="1"/>
</dbReference>
<dbReference type="NCBIfam" id="TIGR02937">
    <property type="entry name" value="sigma70-ECF"/>
    <property type="match status" value="1"/>
</dbReference>
<comment type="caution">
    <text evidence="2">The sequence shown here is derived from an EMBL/GenBank/DDBJ whole genome shotgun (WGS) entry which is preliminary data.</text>
</comment>
<gene>
    <name evidence="2" type="ORF">M0G41_00030</name>
</gene>
<accession>A0ABT0GBZ0</accession>
<dbReference type="InterPro" id="IPR011517">
    <property type="entry name" value="RNA_pol_sigma70_ECF-like"/>
</dbReference>
<evidence type="ECO:0000313" key="2">
    <source>
        <dbReference type="EMBL" id="MCK7592051.1"/>
    </source>
</evidence>
<sequence length="190" mass="20986">MTAEQAVEKQQLTQLLRAWSAGDGSAADAVLSMVYQRIRQLAAQRLRMDGRGALLQPTELANELIVNLLDARVGWQDRVHFFRSVAVALRNLLHDEGRRRASFKRGGDQLRVSLGAVEHLVPAEADDAGALHEALEALRAQDPRKADVVDLHCLVGLELTEVAGVLGISLATVNRDLRFARAWLRQRLDA</sequence>
<dbReference type="InterPro" id="IPR014284">
    <property type="entry name" value="RNA_pol_sigma-70_dom"/>
</dbReference>
<dbReference type="RefSeq" id="WP_248203951.1">
    <property type="nucleotide sequence ID" value="NZ_JALNMH010000001.1"/>
</dbReference>
<reference evidence="2" key="1">
    <citation type="submission" date="2022-04" db="EMBL/GenBank/DDBJ databases">
        <title>Lysobacter sp. CAU 1642 isolated from sea sand.</title>
        <authorList>
            <person name="Kim W."/>
        </authorList>
    </citation>
    <scope>NUCLEOTIDE SEQUENCE</scope>
    <source>
        <strain evidence="2">CAU 1642</strain>
    </source>
</reference>
<organism evidence="2 3">
    <name type="scientific">Pseudomarimonas salicorniae</name>
    <dbReference type="NCBI Taxonomy" id="2933270"/>
    <lineage>
        <taxon>Bacteria</taxon>
        <taxon>Pseudomonadati</taxon>
        <taxon>Pseudomonadota</taxon>
        <taxon>Gammaproteobacteria</taxon>
        <taxon>Lysobacterales</taxon>
        <taxon>Lysobacteraceae</taxon>
        <taxon>Pseudomarimonas</taxon>
    </lineage>
</organism>
<evidence type="ECO:0000313" key="3">
    <source>
        <dbReference type="Proteomes" id="UP001431449"/>
    </source>
</evidence>
<dbReference type="InterPro" id="IPR036388">
    <property type="entry name" value="WH-like_DNA-bd_sf"/>
</dbReference>
<feature type="domain" description="RNA polymerase sigma-70 ECF-like HTH" evidence="1">
    <location>
        <begin position="10"/>
        <end position="189"/>
    </location>
</feature>
<dbReference type="NCBIfam" id="TIGR02999">
    <property type="entry name" value="Sig-70_X6"/>
    <property type="match status" value="1"/>
</dbReference>
<dbReference type="Proteomes" id="UP001431449">
    <property type="component" value="Unassembled WGS sequence"/>
</dbReference>
<dbReference type="InterPro" id="IPR053812">
    <property type="entry name" value="HTH_Sigma70_ECF-like"/>
</dbReference>
<dbReference type="EMBL" id="JALNMH010000001">
    <property type="protein sequence ID" value="MCK7592051.1"/>
    <property type="molecule type" value="Genomic_DNA"/>
</dbReference>
<dbReference type="SUPFAM" id="SSF88659">
    <property type="entry name" value="Sigma3 and sigma4 domains of RNA polymerase sigma factors"/>
    <property type="match status" value="1"/>
</dbReference>
<evidence type="ECO:0000259" key="1">
    <source>
        <dbReference type="Pfam" id="PF07638"/>
    </source>
</evidence>